<gene>
    <name evidence="1" type="ORF">CH341_24420</name>
</gene>
<dbReference type="InterPro" id="IPR010982">
    <property type="entry name" value="Lambda_DNA-bd_dom_sf"/>
</dbReference>
<reference evidence="1 2" key="1">
    <citation type="submission" date="2017-07" db="EMBL/GenBank/DDBJ databases">
        <title>Draft Genome Sequences of Select Purple Nonsulfur Bacteria.</title>
        <authorList>
            <person name="Lasarre B."/>
            <person name="Mckinlay J.B."/>
        </authorList>
    </citation>
    <scope>NUCLEOTIDE SEQUENCE [LARGE SCALE GENOMIC DNA]</scope>
    <source>
        <strain evidence="1 2">DSM 5909</strain>
    </source>
</reference>
<sequence>MKLRSAETTPEVVYERIARRLAEIGKAELAAAVEAGLGRDAIRDIRRKPKNLPSIRTIERLAPVLRTTPSWLAFGEGEEEPRAKREGQRVVRVVGYVGAGDAAHYYAVAQGDLDEIPVPDGLPRGTVAVEIRGDSLGRLFNRWLAFYEDVRRPVTEDQIGRLCVVGLPDDRVLIKQLRSARSGQGYDLISQADESTITDVEPSWAAVVIRLEPH</sequence>
<evidence type="ECO:0008006" key="3">
    <source>
        <dbReference type="Google" id="ProtNLM"/>
    </source>
</evidence>
<accession>A0A327KS63</accession>
<evidence type="ECO:0000313" key="2">
    <source>
        <dbReference type="Proteomes" id="UP000249130"/>
    </source>
</evidence>
<dbReference type="EMBL" id="NPEX01000248">
    <property type="protein sequence ID" value="RAI40132.1"/>
    <property type="molecule type" value="Genomic_DNA"/>
</dbReference>
<dbReference type="SUPFAM" id="SSF47413">
    <property type="entry name" value="lambda repressor-like DNA-binding domains"/>
    <property type="match status" value="1"/>
</dbReference>
<comment type="caution">
    <text evidence="1">The sequence shown here is derived from an EMBL/GenBank/DDBJ whole genome shotgun (WGS) entry which is preliminary data.</text>
</comment>
<dbReference type="OrthoDB" id="7363968at2"/>
<keyword evidence="2" id="KW-1185">Reference proteome</keyword>
<name>A0A327KS63_9BRAD</name>
<dbReference type="AlphaFoldDB" id="A0A327KS63"/>
<protein>
    <recommendedName>
        <fullName evidence="3">HTH cro/C1-type domain-containing protein</fullName>
    </recommendedName>
</protein>
<organism evidence="1 2">
    <name type="scientific">Rhodoplanes roseus</name>
    <dbReference type="NCBI Taxonomy" id="29409"/>
    <lineage>
        <taxon>Bacteria</taxon>
        <taxon>Pseudomonadati</taxon>
        <taxon>Pseudomonadota</taxon>
        <taxon>Alphaproteobacteria</taxon>
        <taxon>Hyphomicrobiales</taxon>
        <taxon>Nitrobacteraceae</taxon>
        <taxon>Rhodoplanes</taxon>
    </lineage>
</organism>
<dbReference type="Proteomes" id="UP000249130">
    <property type="component" value="Unassembled WGS sequence"/>
</dbReference>
<evidence type="ECO:0000313" key="1">
    <source>
        <dbReference type="EMBL" id="RAI40132.1"/>
    </source>
</evidence>
<dbReference type="Gene3D" id="1.10.260.40">
    <property type="entry name" value="lambda repressor-like DNA-binding domains"/>
    <property type="match status" value="1"/>
</dbReference>
<dbReference type="RefSeq" id="WP_111421618.1">
    <property type="nucleotide sequence ID" value="NZ_NPEX01000248.1"/>
</dbReference>
<dbReference type="GO" id="GO:0003677">
    <property type="term" value="F:DNA binding"/>
    <property type="evidence" value="ECO:0007669"/>
    <property type="project" value="InterPro"/>
</dbReference>
<proteinExistence type="predicted"/>